<evidence type="ECO:0000313" key="3">
    <source>
        <dbReference type="Proteomes" id="UP000233398"/>
    </source>
</evidence>
<dbReference type="InterPro" id="IPR050508">
    <property type="entry name" value="Methyltransf_Superfamily"/>
</dbReference>
<dbReference type="PANTHER" id="PTHR42912:SF80">
    <property type="entry name" value="METHYLTRANSFERASE DOMAIN-CONTAINING PROTEIN"/>
    <property type="match status" value="1"/>
</dbReference>
<keyword evidence="3" id="KW-1185">Reference proteome</keyword>
<keyword evidence="2" id="KW-0489">Methyltransferase</keyword>
<reference evidence="2 3" key="1">
    <citation type="submission" date="2017-11" db="EMBL/GenBank/DDBJ databases">
        <title>Rhodohalobacter 15182 sp. nov., isolated from a salt lake.</title>
        <authorList>
            <person name="Han S."/>
        </authorList>
    </citation>
    <scope>NUCLEOTIDE SEQUENCE [LARGE SCALE GENOMIC DNA]</scope>
    <source>
        <strain evidence="2 3">15182</strain>
    </source>
</reference>
<sequence length="208" mass="23498">MDSIQVYNQKSDEYDRWFDEHPVFFESELKALKKVVPLNKFGVEIGIGTGRFAEKLAVDRGLDPSESMANIAESRGIKTLIGKAEEMPFNENSFDYAVMITVDCFLENIPKAFQEVKRILKPGGVFIIGMINKNSVLGQTYQKRKHSNPFYRHATFHSPEELTVILEDAGFKSFEYWQTLITASETTPKEPERGYGKGGFVVLKAVSG</sequence>
<feature type="domain" description="Methyltransferase type 11" evidence="1">
    <location>
        <begin position="43"/>
        <end position="128"/>
    </location>
</feature>
<dbReference type="CDD" id="cd02440">
    <property type="entry name" value="AdoMet_MTases"/>
    <property type="match status" value="1"/>
</dbReference>
<dbReference type="AlphaFoldDB" id="A0A2N0VJA6"/>
<organism evidence="2 3">
    <name type="scientific">Rhodohalobacter barkolensis</name>
    <dbReference type="NCBI Taxonomy" id="2053187"/>
    <lineage>
        <taxon>Bacteria</taxon>
        <taxon>Pseudomonadati</taxon>
        <taxon>Balneolota</taxon>
        <taxon>Balneolia</taxon>
        <taxon>Balneolales</taxon>
        <taxon>Balneolaceae</taxon>
        <taxon>Rhodohalobacter</taxon>
    </lineage>
</organism>
<comment type="caution">
    <text evidence="2">The sequence shown here is derived from an EMBL/GenBank/DDBJ whole genome shotgun (WGS) entry which is preliminary data.</text>
</comment>
<dbReference type="OrthoDB" id="9795634at2"/>
<dbReference type="RefSeq" id="WP_101071549.1">
    <property type="nucleotide sequence ID" value="NZ_PISP01000001.1"/>
</dbReference>
<dbReference type="SUPFAM" id="SSF53335">
    <property type="entry name" value="S-adenosyl-L-methionine-dependent methyltransferases"/>
    <property type="match status" value="1"/>
</dbReference>
<proteinExistence type="predicted"/>
<dbReference type="GO" id="GO:0032259">
    <property type="term" value="P:methylation"/>
    <property type="evidence" value="ECO:0007669"/>
    <property type="project" value="UniProtKB-KW"/>
</dbReference>
<evidence type="ECO:0000313" key="2">
    <source>
        <dbReference type="EMBL" id="PKD44259.1"/>
    </source>
</evidence>
<evidence type="ECO:0000259" key="1">
    <source>
        <dbReference type="Pfam" id="PF08241"/>
    </source>
</evidence>
<dbReference type="InterPro" id="IPR029063">
    <property type="entry name" value="SAM-dependent_MTases_sf"/>
</dbReference>
<dbReference type="EMBL" id="PISP01000001">
    <property type="protein sequence ID" value="PKD44259.1"/>
    <property type="molecule type" value="Genomic_DNA"/>
</dbReference>
<dbReference type="Pfam" id="PF08241">
    <property type="entry name" value="Methyltransf_11"/>
    <property type="match status" value="1"/>
</dbReference>
<dbReference type="PANTHER" id="PTHR42912">
    <property type="entry name" value="METHYLTRANSFERASE"/>
    <property type="match status" value="1"/>
</dbReference>
<dbReference type="Gene3D" id="3.40.50.150">
    <property type="entry name" value="Vaccinia Virus protein VP39"/>
    <property type="match status" value="1"/>
</dbReference>
<keyword evidence="2" id="KW-0808">Transferase</keyword>
<dbReference type="Proteomes" id="UP000233398">
    <property type="component" value="Unassembled WGS sequence"/>
</dbReference>
<dbReference type="InterPro" id="IPR013216">
    <property type="entry name" value="Methyltransf_11"/>
</dbReference>
<protein>
    <submittedName>
        <fullName evidence="2">SAM-dependent methyltransferase</fullName>
    </submittedName>
</protein>
<name>A0A2N0VJA6_9BACT</name>
<gene>
    <name evidence="2" type="ORF">CWD77_01980</name>
</gene>
<accession>A0A2N0VJA6</accession>
<dbReference type="GO" id="GO:0008757">
    <property type="term" value="F:S-adenosylmethionine-dependent methyltransferase activity"/>
    <property type="evidence" value="ECO:0007669"/>
    <property type="project" value="InterPro"/>
</dbReference>